<name>A0A919TIH3_9ACTN</name>
<feature type="signal peptide" evidence="1">
    <location>
        <begin position="1"/>
        <end position="20"/>
    </location>
</feature>
<dbReference type="Proteomes" id="UP000629619">
    <property type="component" value="Unassembled WGS sequence"/>
</dbReference>
<dbReference type="EMBL" id="BOMW01000013">
    <property type="protein sequence ID" value="GIF03759.1"/>
    <property type="molecule type" value="Genomic_DNA"/>
</dbReference>
<comment type="caution">
    <text evidence="3">The sequence shown here is derived from an EMBL/GenBank/DDBJ whole genome shotgun (WGS) entry which is preliminary data.</text>
</comment>
<dbReference type="InterPro" id="IPR046540">
    <property type="entry name" value="DMFA2_C"/>
</dbReference>
<gene>
    <name evidence="3" type="ORF">Asi03nite_12970</name>
</gene>
<dbReference type="Pfam" id="PF20254">
    <property type="entry name" value="DMFA2_C"/>
    <property type="match status" value="1"/>
</dbReference>
<dbReference type="AlphaFoldDB" id="A0A919TIH3"/>
<protein>
    <recommendedName>
        <fullName evidence="2">N,N-dimethylformamidase beta subunit-like C-terminal domain-containing protein</fullName>
    </recommendedName>
</protein>
<evidence type="ECO:0000313" key="4">
    <source>
        <dbReference type="Proteomes" id="UP000629619"/>
    </source>
</evidence>
<keyword evidence="1" id="KW-0732">Signal</keyword>
<feature type="chain" id="PRO_5039006505" description="N,N-dimethylformamidase beta subunit-like C-terminal domain-containing protein" evidence="1">
    <location>
        <begin position="21"/>
        <end position="499"/>
    </location>
</feature>
<evidence type="ECO:0000313" key="3">
    <source>
        <dbReference type="EMBL" id="GIF03759.1"/>
    </source>
</evidence>
<evidence type="ECO:0000259" key="2">
    <source>
        <dbReference type="Pfam" id="PF20254"/>
    </source>
</evidence>
<keyword evidence="4" id="KW-1185">Reference proteome</keyword>
<feature type="domain" description="N,N-dimethylformamidase beta subunit-like C-terminal" evidence="2">
    <location>
        <begin position="89"/>
        <end position="468"/>
    </location>
</feature>
<evidence type="ECO:0000256" key="1">
    <source>
        <dbReference type="SAM" id="SignalP"/>
    </source>
</evidence>
<organism evidence="3 4">
    <name type="scientific">Actinoplanes siamensis</name>
    <dbReference type="NCBI Taxonomy" id="1223317"/>
    <lineage>
        <taxon>Bacteria</taxon>
        <taxon>Bacillati</taxon>
        <taxon>Actinomycetota</taxon>
        <taxon>Actinomycetes</taxon>
        <taxon>Micromonosporales</taxon>
        <taxon>Micromonosporaceae</taxon>
        <taxon>Actinoplanes</taxon>
    </lineage>
</organism>
<proteinExistence type="predicted"/>
<reference evidence="3" key="1">
    <citation type="submission" date="2021-01" db="EMBL/GenBank/DDBJ databases">
        <title>Whole genome shotgun sequence of Actinoplanes siamensis NBRC 109076.</title>
        <authorList>
            <person name="Komaki H."/>
            <person name="Tamura T."/>
        </authorList>
    </citation>
    <scope>NUCLEOTIDE SEQUENCE</scope>
    <source>
        <strain evidence="3">NBRC 109076</strain>
    </source>
</reference>
<accession>A0A919TIH3</accession>
<sequence length="499" mass="54506">MARSARRRSVLGVAAFGAMAWGSGLSATTPAPVSPVVRENRRKGDTGWVASENVSDKLRQIQGYPSATSVNAGGSISFHVTVAVPQTFTVSLYRLGSYHGAGGRLAYTSPKLSGRPRPVPAPDPVTGLIDCGWPSSWTFKVPADWLSGLYLAVFKTRDGHRAVTPFVVRNDARRADFLMIVPVTTYNAYNVWPADGRTGKSLYKGYLPNGKMGGAPERAYQVSFNRPYYGGGRPTWFNLDVATAQFMEKSGYDVAYATSIDLHQGRIDPARYRALIFSGHDEYWSGAMRDVVEKAIRNNTHCAFLAANNIYWNIRVEADPRGVAGRVVTCYKSAPDPAPDETGDTDLWRNLGTGQSSAEARLMGTQYNGILRAPVPLVVRGAGHWMWEGTGVHDGDRIKDLVAVEADGWFAGLPTDYQAEQTLLSASPYPDSLGRGDRIQNTSICETPDGTIMFTAGTFHWPLALAKSAYTDARIQRATKNLFDRFIRTEPGAPRPAVR</sequence>